<organism evidence="1 2">
    <name type="scientific">Mya arenaria</name>
    <name type="common">Soft-shell clam</name>
    <dbReference type="NCBI Taxonomy" id="6604"/>
    <lineage>
        <taxon>Eukaryota</taxon>
        <taxon>Metazoa</taxon>
        <taxon>Spiralia</taxon>
        <taxon>Lophotrochozoa</taxon>
        <taxon>Mollusca</taxon>
        <taxon>Bivalvia</taxon>
        <taxon>Autobranchia</taxon>
        <taxon>Heteroconchia</taxon>
        <taxon>Euheterodonta</taxon>
        <taxon>Imparidentia</taxon>
        <taxon>Neoheterodontei</taxon>
        <taxon>Myida</taxon>
        <taxon>Myoidea</taxon>
        <taxon>Myidae</taxon>
        <taxon>Mya</taxon>
    </lineage>
</organism>
<evidence type="ECO:0000313" key="2">
    <source>
        <dbReference type="Proteomes" id="UP001164746"/>
    </source>
</evidence>
<gene>
    <name evidence="1" type="ORF">MAR_006368</name>
</gene>
<evidence type="ECO:0000313" key="1">
    <source>
        <dbReference type="EMBL" id="WAQ93897.1"/>
    </source>
</evidence>
<proteinExistence type="predicted"/>
<dbReference type="EMBL" id="CP111012">
    <property type="protein sequence ID" value="WAQ93897.1"/>
    <property type="molecule type" value="Genomic_DNA"/>
</dbReference>
<accession>A0ABY7D8A6</accession>
<reference evidence="1" key="1">
    <citation type="submission" date="2022-11" db="EMBL/GenBank/DDBJ databases">
        <title>Centuries of genome instability and evolution in soft-shell clam transmissible cancer (bioRxiv).</title>
        <authorList>
            <person name="Hart S.F.M."/>
            <person name="Yonemitsu M.A."/>
            <person name="Giersch R.M."/>
            <person name="Beal B.F."/>
            <person name="Arriagada G."/>
            <person name="Davis B.W."/>
            <person name="Ostrander E.A."/>
            <person name="Goff S.P."/>
            <person name="Metzger M.J."/>
        </authorList>
    </citation>
    <scope>NUCLEOTIDE SEQUENCE</scope>
    <source>
        <strain evidence="1">MELC-2E11</strain>
        <tissue evidence="1">Siphon/mantle</tissue>
    </source>
</reference>
<sequence length="557" mass="64116">MGLASSDVVNLHMLSLRTLGVSFQTQTRARRLMAAFPTQSDDTVSSNLGGTLSILTYVTLDNIIISATSFRRFVSMMIQSRHSVKCKLSECKIEPEEDVTQLQVEMENQATLQRMDPRPVSTVYAIYITLSCITMTDAVFRRFVSMMIQSRHSVKCKLSECKIEPEEDLTQLQVEMENQATLQRMDPQPVSTDYTIDITLYHTTMSAAVFRRFVSLVIQSRHSVNWNLSECKIEPEEDLTQLQVEMENQATLQRMDPRPVSIDYTIDITLYHTTMSAAVFRHVVSMVIQSRHSVRCEVSLCKIEPEEDVTQLQVEMENKAALQMMDPRPVSTDYTIDIHLEWMTMSAASFRHSVSMVLQSRHSVRCEVLVYEIEPEEDVTLRHVKREKYIIYPSLMPRPVSTDYTIDIFFRSVTMSAASFGHFVSMVLKSRLSVEFKLLECKIGPEEDVTQLQVEMENQATLQRMDPRPVSTDYTIYFDLECVDMSAAAFRRFVSLVIQSGRSVNCRLFHCTIKPKKDVRNLIVEMENQAALTMTHFVKHPYKDWDITFLINVKEKS</sequence>
<dbReference type="Proteomes" id="UP001164746">
    <property type="component" value="Chromosome 1"/>
</dbReference>
<protein>
    <submittedName>
        <fullName evidence="1">Uncharacterized protein</fullName>
    </submittedName>
</protein>
<name>A0ABY7D8A6_MYAAR</name>
<keyword evidence="2" id="KW-1185">Reference proteome</keyword>